<dbReference type="GO" id="GO:0044874">
    <property type="term" value="P:lipoprotein localization to outer membrane"/>
    <property type="evidence" value="ECO:0007669"/>
    <property type="project" value="TreeGrafter"/>
</dbReference>
<dbReference type="AlphaFoldDB" id="X0YSW0"/>
<evidence type="ECO:0000256" key="6">
    <source>
        <dbReference type="SAM" id="Phobius"/>
    </source>
</evidence>
<dbReference type="GO" id="GO:0098797">
    <property type="term" value="C:plasma membrane protein complex"/>
    <property type="evidence" value="ECO:0007669"/>
    <property type="project" value="TreeGrafter"/>
</dbReference>
<dbReference type="PANTHER" id="PTHR30489:SF0">
    <property type="entry name" value="LIPOPROTEIN-RELEASING SYSTEM TRANSMEMBRANE PROTEIN LOLE"/>
    <property type="match status" value="1"/>
</dbReference>
<sequence>EIKLHGDYSIVPFQYNPILKYINTFSFVYSIFYAIILIVACSTIANTMIMVVYERTKEIGMMKAMGLNNLSVAGLLTLEAGIIGFVGSFMGTVIGGILSYWLKYQGIDMSMMSSSTSADMPYGPIIYFSPTPMIIITGFLFGLLAAIIVALLPITRITKLEPAKALRTV</sequence>
<evidence type="ECO:0000256" key="1">
    <source>
        <dbReference type="ARBA" id="ARBA00004651"/>
    </source>
</evidence>
<feature type="domain" description="ABC3 transporter permease C-terminal" evidence="7">
    <location>
        <begin position="31"/>
        <end position="162"/>
    </location>
</feature>
<dbReference type="InterPro" id="IPR003838">
    <property type="entry name" value="ABC3_permease_C"/>
</dbReference>
<feature type="transmembrane region" description="Helical" evidence="6">
    <location>
        <begin position="74"/>
        <end position="102"/>
    </location>
</feature>
<comment type="caution">
    <text evidence="8">The sequence shown here is derived from an EMBL/GenBank/DDBJ whole genome shotgun (WGS) entry which is preliminary data.</text>
</comment>
<evidence type="ECO:0000259" key="7">
    <source>
        <dbReference type="Pfam" id="PF02687"/>
    </source>
</evidence>
<dbReference type="EMBL" id="BART01006214">
    <property type="protein sequence ID" value="GAG59589.1"/>
    <property type="molecule type" value="Genomic_DNA"/>
</dbReference>
<feature type="transmembrane region" description="Helical" evidence="6">
    <location>
        <begin position="27"/>
        <end position="53"/>
    </location>
</feature>
<feature type="non-terminal residue" evidence="8">
    <location>
        <position position="1"/>
    </location>
</feature>
<dbReference type="Pfam" id="PF02687">
    <property type="entry name" value="FtsX"/>
    <property type="match status" value="1"/>
</dbReference>
<name>X0YSW0_9ZZZZ</name>
<evidence type="ECO:0000256" key="2">
    <source>
        <dbReference type="ARBA" id="ARBA00022475"/>
    </source>
</evidence>
<reference evidence="8" key="1">
    <citation type="journal article" date="2014" name="Front. Microbiol.">
        <title>High frequency of phylogenetically diverse reductive dehalogenase-homologous genes in deep subseafloor sedimentary metagenomes.</title>
        <authorList>
            <person name="Kawai M."/>
            <person name="Futagami T."/>
            <person name="Toyoda A."/>
            <person name="Takaki Y."/>
            <person name="Nishi S."/>
            <person name="Hori S."/>
            <person name="Arai W."/>
            <person name="Tsubouchi T."/>
            <person name="Morono Y."/>
            <person name="Uchiyama I."/>
            <person name="Ito T."/>
            <person name="Fujiyama A."/>
            <person name="Inagaki F."/>
            <person name="Takami H."/>
        </authorList>
    </citation>
    <scope>NUCLEOTIDE SEQUENCE</scope>
    <source>
        <strain evidence="8">Expedition CK06-06</strain>
    </source>
</reference>
<evidence type="ECO:0000256" key="3">
    <source>
        <dbReference type="ARBA" id="ARBA00022692"/>
    </source>
</evidence>
<dbReference type="InterPro" id="IPR051447">
    <property type="entry name" value="Lipoprotein-release_system"/>
</dbReference>
<dbReference type="PANTHER" id="PTHR30489">
    <property type="entry name" value="LIPOPROTEIN-RELEASING SYSTEM TRANSMEMBRANE PROTEIN LOLE"/>
    <property type="match status" value="1"/>
</dbReference>
<accession>X0YSW0</accession>
<protein>
    <recommendedName>
        <fullName evidence="7">ABC3 transporter permease C-terminal domain-containing protein</fullName>
    </recommendedName>
</protein>
<evidence type="ECO:0000256" key="4">
    <source>
        <dbReference type="ARBA" id="ARBA00022989"/>
    </source>
</evidence>
<evidence type="ECO:0000256" key="5">
    <source>
        <dbReference type="ARBA" id="ARBA00023136"/>
    </source>
</evidence>
<keyword evidence="3 6" id="KW-0812">Transmembrane</keyword>
<comment type="subcellular location">
    <subcellularLocation>
        <location evidence="1">Cell membrane</location>
        <topology evidence="1">Multi-pass membrane protein</topology>
    </subcellularLocation>
</comment>
<keyword evidence="4 6" id="KW-1133">Transmembrane helix</keyword>
<organism evidence="8">
    <name type="scientific">marine sediment metagenome</name>
    <dbReference type="NCBI Taxonomy" id="412755"/>
    <lineage>
        <taxon>unclassified sequences</taxon>
        <taxon>metagenomes</taxon>
        <taxon>ecological metagenomes</taxon>
    </lineage>
</organism>
<gene>
    <name evidence="8" type="ORF">S01H4_14160</name>
</gene>
<proteinExistence type="predicted"/>
<evidence type="ECO:0000313" key="8">
    <source>
        <dbReference type="EMBL" id="GAG59589.1"/>
    </source>
</evidence>
<keyword evidence="2" id="KW-1003">Cell membrane</keyword>
<keyword evidence="5 6" id="KW-0472">Membrane</keyword>
<feature type="transmembrane region" description="Helical" evidence="6">
    <location>
        <begin position="133"/>
        <end position="154"/>
    </location>
</feature>